<keyword evidence="1" id="KW-0812">Transmembrane</keyword>
<keyword evidence="1" id="KW-1133">Transmembrane helix</keyword>
<evidence type="ECO:0000313" key="3">
    <source>
        <dbReference type="Proteomes" id="UP000478636"/>
    </source>
</evidence>
<feature type="transmembrane region" description="Helical" evidence="1">
    <location>
        <begin position="7"/>
        <end position="29"/>
    </location>
</feature>
<proteinExistence type="predicted"/>
<dbReference type="Proteomes" id="UP000478636">
    <property type="component" value="Unassembled WGS sequence"/>
</dbReference>
<organism evidence="2 3">
    <name type="scientific">Leuconostoc lactis</name>
    <dbReference type="NCBI Taxonomy" id="1246"/>
    <lineage>
        <taxon>Bacteria</taxon>
        <taxon>Bacillati</taxon>
        <taxon>Bacillota</taxon>
        <taxon>Bacilli</taxon>
        <taxon>Lactobacillales</taxon>
        <taxon>Lactobacillaceae</taxon>
        <taxon>Leuconostoc</taxon>
    </lineage>
</organism>
<reference evidence="2 3" key="1">
    <citation type="submission" date="2019-12" db="EMBL/GenBank/DDBJ databases">
        <title>Complete genome sequence of Leuconostoc lactis strain AVN1 provides insights into metabolic potential.</title>
        <authorList>
            <person name="Besrour N."/>
            <person name="Najjari A."/>
            <person name="Fhoula I."/>
            <person name="Jaballah S."/>
            <person name="Klibi N."/>
            <person name="Ouzari H.I."/>
        </authorList>
    </citation>
    <scope>NUCLEOTIDE SEQUENCE [LARGE SCALE GENOMIC DNA]</scope>
    <source>
        <strain evidence="2 3">AVN1</strain>
    </source>
</reference>
<comment type="caution">
    <text evidence="2">The sequence shown here is derived from an EMBL/GenBank/DDBJ whole genome shotgun (WGS) entry which is preliminary data.</text>
</comment>
<sequence>MYAKRFIQLFVMFLVAIFIALFVVVSLGIQGYLAQALVLTVVGYIILVMPLTALTIMKQRKKFSTSTNATADNVFQNALNMLDNILVLSTVSADNVISASVITFKQSSTAENVFYIVTDKTTARVKNIKATHTAAITTWFDKQTGTRVSSNAVDALVIADEEVKQVVAAHPEIKALSEDFNHNAIIQLTLRSALVESFKTSPTVVDFQA</sequence>
<dbReference type="EMBL" id="WSZI01000013">
    <property type="protein sequence ID" value="MWN21350.1"/>
    <property type="molecule type" value="Genomic_DNA"/>
</dbReference>
<keyword evidence="1" id="KW-0472">Membrane</keyword>
<protein>
    <submittedName>
        <fullName evidence="2">Pyridoxamine 5'-phosphate oxidase family protein</fullName>
    </submittedName>
</protein>
<dbReference type="SUPFAM" id="SSF50475">
    <property type="entry name" value="FMN-binding split barrel"/>
    <property type="match status" value="1"/>
</dbReference>
<name>A0A6L7AA81_LEULA</name>
<dbReference type="AlphaFoldDB" id="A0A6L7AA81"/>
<accession>A0A6L7AA81</accession>
<feature type="transmembrane region" description="Helical" evidence="1">
    <location>
        <begin position="35"/>
        <end position="56"/>
    </location>
</feature>
<gene>
    <name evidence="2" type="ORF">GQS40_06645</name>
</gene>
<evidence type="ECO:0000256" key="1">
    <source>
        <dbReference type="SAM" id="Phobius"/>
    </source>
</evidence>
<evidence type="ECO:0000313" key="2">
    <source>
        <dbReference type="EMBL" id="MWN21350.1"/>
    </source>
</evidence>
<dbReference type="InterPro" id="IPR012349">
    <property type="entry name" value="Split_barrel_FMN-bd"/>
</dbReference>
<dbReference type="Gene3D" id="2.30.110.10">
    <property type="entry name" value="Electron Transport, Fmn-binding Protein, Chain A"/>
    <property type="match status" value="1"/>
</dbReference>